<accession>A0ACD3A3B2</accession>
<keyword evidence="2" id="KW-1185">Reference proteome</keyword>
<organism evidence="1 2">
    <name type="scientific">Pluteus cervinus</name>
    <dbReference type="NCBI Taxonomy" id="181527"/>
    <lineage>
        <taxon>Eukaryota</taxon>
        <taxon>Fungi</taxon>
        <taxon>Dikarya</taxon>
        <taxon>Basidiomycota</taxon>
        <taxon>Agaricomycotina</taxon>
        <taxon>Agaricomycetes</taxon>
        <taxon>Agaricomycetidae</taxon>
        <taxon>Agaricales</taxon>
        <taxon>Pluteineae</taxon>
        <taxon>Pluteaceae</taxon>
        <taxon>Pluteus</taxon>
    </lineage>
</organism>
<reference evidence="1 2" key="1">
    <citation type="journal article" date="2019" name="Nat. Ecol. Evol.">
        <title>Megaphylogeny resolves global patterns of mushroom evolution.</title>
        <authorList>
            <person name="Varga T."/>
            <person name="Krizsan K."/>
            <person name="Foldi C."/>
            <person name="Dima B."/>
            <person name="Sanchez-Garcia M."/>
            <person name="Sanchez-Ramirez S."/>
            <person name="Szollosi G.J."/>
            <person name="Szarkandi J.G."/>
            <person name="Papp V."/>
            <person name="Albert L."/>
            <person name="Andreopoulos W."/>
            <person name="Angelini C."/>
            <person name="Antonin V."/>
            <person name="Barry K.W."/>
            <person name="Bougher N.L."/>
            <person name="Buchanan P."/>
            <person name="Buyck B."/>
            <person name="Bense V."/>
            <person name="Catcheside P."/>
            <person name="Chovatia M."/>
            <person name="Cooper J."/>
            <person name="Damon W."/>
            <person name="Desjardin D."/>
            <person name="Finy P."/>
            <person name="Geml J."/>
            <person name="Haridas S."/>
            <person name="Hughes K."/>
            <person name="Justo A."/>
            <person name="Karasinski D."/>
            <person name="Kautmanova I."/>
            <person name="Kiss B."/>
            <person name="Kocsube S."/>
            <person name="Kotiranta H."/>
            <person name="LaButti K.M."/>
            <person name="Lechner B.E."/>
            <person name="Liimatainen K."/>
            <person name="Lipzen A."/>
            <person name="Lukacs Z."/>
            <person name="Mihaltcheva S."/>
            <person name="Morgado L.N."/>
            <person name="Niskanen T."/>
            <person name="Noordeloos M.E."/>
            <person name="Ohm R.A."/>
            <person name="Ortiz-Santana B."/>
            <person name="Ovrebo C."/>
            <person name="Racz N."/>
            <person name="Riley R."/>
            <person name="Savchenko A."/>
            <person name="Shiryaev A."/>
            <person name="Soop K."/>
            <person name="Spirin V."/>
            <person name="Szebenyi C."/>
            <person name="Tomsovsky M."/>
            <person name="Tulloss R.E."/>
            <person name="Uehling J."/>
            <person name="Grigoriev I.V."/>
            <person name="Vagvolgyi C."/>
            <person name="Papp T."/>
            <person name="Martin F.M."/>
            <person name="Miettinen O."/>
            <person name="Hibbett D.S."/>
            <person name="Nagy L.G."/>
        </authorList>
    </citation>
    <scope>NUCLEOTIDE SEQUENCE [LARGE SCALE GENOMIC DNA]</scope>
    <source>
        <strain evidence="1 2">NL-1719</strain>
    </source>
</reference>
<protein>
    <submittedName>
        <fullName evidence="1">Uncharacterized protein</fullName>
    </submittedName>
</protein>
<proteinExistence type="predicted"/>
<evidence type="ECO:0000313" key="2">
    <source>
        <dbReference type="Proteomes" id="UP000308600"/>
    </source>
</evidence>
<gene>
    <name evidence="1" type="ORF">BDN72DRAFT_571143</name>
</gene>
<evidence type="ECO:0000313" key="1">
    <source>
        <dbReference type="EMBL" id="TFK59900.1"/>
    </source>
</evidence>
<sequence length="143" mass="16732">MSSRRAWLALSFVAWDWDKSTHTLLGGTTGLNGRILFYCFSVILYSSKYFTFYVVDGRIHYHNNTALHQQAMAMAAIGHPPTLTTFHPERHNSIYRRINLQLRHPEPRRQLLMNKKLIDLRLIHAMLRSQSRPFGTTMIHRTP</sequence>
<name>A0ACD3A3B2_9AGAR</name>
<dbReference type="EMBL" id="ML208870">
    <property type="protein sequence ID" value="TFK59900.1"/>
    <property type="molecule type" value="Genomic_DNA"/>
</dbReference>
<dbReference type="Proteomes" id="UP000308600">
    <property type="component" value="Unassembled WGS sequence"/>
</dbReference>